<sequence>MGPGRPLRPHQSDCYMEALVLRLGKILETTLREVYTLRDIADVSRLNSALRLAKEVEVWEEELPYTIRYLKPSMLLNLFRRQCNLIKLTQYYTQMLLLRPFLMIPYPYDVGLQRIADSSIKTCLEAAKQALIIVLALARDLETSQFQALWNVHQIGYCGAAIIIVLPHFRERQKILFQRKRWRGHEVMDKKLSELADWIIKMLAEGTNPYSPGHKMGRGSGRAEGRDCHASQPVAARQFRSKRGGAHRGRRRQ</sequence>
<dbReference type="GO" id="GO:0005634">
    <property type="term" value="C:nucleus"/>
    <property type="evidence" value="ECO:0007669"/>
    <property type="project" value="UniProtKB-SubCell"/>
</dbReference>
<dbReference type="PANTHER" id="PTHR47540">
    <property type="entry name" value="THIAMINE REPRESSIBLE GENES REGULATORY PROTEIN THI5"/>
    <property type="match status" value="1"/>
</dbReference>
<keyword evidence="3" id="KW-0238">DNA-binding</keyword>
<evidence type="ECO:0000256" key="2">
    <source>
        <dbReference type="ARBA" id="ARBA00023015"/>
    </source>
</evidence>
<dbReference type="GO" id="GO:0043565">
    <property type="term" value="F:sequence-specific DNA binding"/>
    <property type="evidence" value="ECO:0007669"/>
    <property type="project" value="TreeGrafter"/>
</dbReference>
<dbReference type="AlphaFoldDB" id="A0AAE0U1P0"/>
<accession>A0AAE0U1P0</accession>
<evidence type="ECO:0000256" key="3">
    <source>
        <dbReference type="ARBA" id="ARBA00023125"/>
    </source>
</evidence>
<dbReference type="GO" id="GO:0045944">
    <property type="term" value="P:positive regulation of transcription by RNA polymerase II"/>
    <property type="evidence" value="ECO:0007669"/>
    <property type="project" value="TreeGrafter"/>
</dbReference>
<organism evidence="7 8">
    <name type="scientific">Podospora didyma</name>
    <dbReference type="NCBI Taxonomy" id="330526"/>
    <lineage>
        <taxon>Eukaryota</taxon>
        <taxon>Fungi</taxon>
        <taxon>Dikarya</taxon>
        <taxon>Ascomycota</taxon>
        <taxon>Pezizomycotina</taxon>
        <taxon>Sordariomycetes</taxon>
        <taxon>Sordariomycetidae</taxon>
        <taxon>Sordariales</taxon>
        <taxon>Podosporaceae</taxon>
        <taxon>Podospora</taxon>
    </lineage>
</organism>
<proteinExistence type="predicted"/>
<reference evidence="7" key="1">
    <citation type="journal article" date="2023" name="Mol. Phylogenet. Evol.">
        <title>Genome-scale phylogeny and comparative genomics of the fungal order Sordariales.</title>
        <authorList>
            <person name="Hensen N."/>
            <person name="Bonometti L."/>
            <person name="Westerberg I."/>
            <person name="Brannstrom I.O."/>
            <person name="Guillou S."/>
            <person name="Cros-Aarteil S."/>
            <person name="Calhoun S."/>
            <person name="Haridas S."/>
            <person name="Kuo A."/>
            <person name="Mondo S."/>
            <person name="Pangilinan J."/>
            <person name="Riley R."/>
            <person name="LaButti K."/>
            <person name="Andreopoulos B."/>
            <person name="Lipzen A."/>
            <person name="Chen C."/>
            <person name="Yan M."/>
            <person name="Daum C."/>
            <person name="Ng V."/>
            <person name="Clum A."/>
            <person name="Steindorff A."/>
            <person name="Ohm R.A."/>
            <person name="Martin F."/>
            <person name="Silar P."/>
            <person name="Natvig D.O."/>
            <person name="Lalanne C."/>
            <person name="Gautier V."/>
            <person name="Ament-Velasquez S.L."/>
            <person name="Kruys A."/>
            <person name="Hutchinson M.I."/>
            <person name="Powell A.J."/>
            <person name="Barry K."/>
            <person name="Miller A.N."/>
            <person name="Grigoriev I.V."/>
            <person name="Debuchy R."/>
            <person name="Gladieux P."/>
            <person name="Hiltunen Thoren M."/>
            <person name="Johannesson H."/>
        </authorList>
    </citation>
    <scope>NUCLEOTIDE SEQUENCE</scope>
    <source>
        <strain evidence="7">CBS 232.78</strain>
    </source>
</reference>
<dbReference type="Proteomes" id="UP001285441">
    <property type="component" value="Unassembled WGS sequence"/>
</dbReference>
<comment type="caution">
    <text evidence="7">The sequence shown here is derived from an EMBL/GenBank/DDBJ whole genome shotgun (WGS) entry which is preliminary data.</text>
</comment>
<keyword evidence="5" id="KW-0539">Nucleus</keyword>
<comment type="subcellular location">
    <subcellularLocation>
        <location evidence="1">Nucleus</location>
    </subcellularLocation>
</comment>
<dbReference type="InterPro" id="IPR051711">
    <property type="entry name" value="Stress_Response_Reg"/>
</dbReference>
<gene>
    <name evidence="7" type="ORF">B0H63DRAFT_155558</name>
</gene>
<evidence type="ECO:0000256" key="1">
    <source>
        <dbReference type="ARBA" id="ARBA00004123"/>
    </source>
</evidence>
<feature type="compositionally biased region" description="Basic residues" evidence="6">
    <location>
        <begin position="239"/>
        <end position="253"/>
    </location>
</feature>
<evidence type="ECO:0000256" key="5">
    <source>
        <dbReference type="ARBA" id="ARBA00023242"/>
    </source>
</evidence>
<keyword evidence="8" id="KW-1185">Reference proteome</keyword>
<dbReference type="CDD" id="cd12148">
    <property type="entry name" value="fungal_TF_MHR"/>
    <property type="match status" value="1"/>
</dbReference>
<dbReference type="EMBL" id="JAULSW010000003">
    <property type="protein sequence ID" value="KAK3387309.1"/>
    <property type="molecule type" value="Genomic_DNA"/>
</dbReference>
<keyword evidence="4" id="KW-0804">Transcription</keyword>
<evidence type="ECO:0000256" key="6">
    <source>
        <dbReference type="SAM" id="MobiDB-lite"/>
    </source>
</evidence>
<evidence type="ECO:0000313" key="8">
    <source>
        <dbReference type="Proteomes" id="UP001285441"/>
    </source>
</evidence>
<evidence type="ECO:0000256" key="4">
    <source>
        <dbReference type="ARBA" id="ARBA00023163"/>
    </source>
</evidence>
<name>A0AAE0U1P0_9PEZI</name>
<feature type="region of interest" description="Disordered" evidence="6">
    <location>
        <begin position="210"/>
        <end position="253"/>
    </location>
</feature>
<protein>
    <submittedName>
        <fullName evidence="7">Uncharacterized protein</fullName>
    </submittedName>
</protein>
<keyword evidence="2" id="KW-0805">Transcription regulation</keyword>
<reference evidence="7" key="2">
    <citation type="submission" date="2023-06" db="EMBL/GenBank/DDBJ databases">
        <authorList>
            <consortium name="Lawrence Berkeley National Laboratory"/>
            <person name="Haridas S."/>
            <person name="Hensen N."/>
            <person name="Bonometti L."/>
            <person name="Westerberg I."/>
            <person name="Brannstrom I.O."/>
            <person name="Guillou S."/>
            <person name="Cros-Aarteil S."/>
            <person name="Calhoun S."/>
            <person name="Kuo A."/>
            <person name="Mondo S."/>
            <person name="Pangilinan J."/>
            <person name="Riley R."/>
            <person name="LaButti K."/>
            <person name="Andreopoulos B."/>
            <person name="Lipzen A."/>
            <person name="Chen C."/>
            <person name="Yanf M."/>
            <person name="Daum C."/>
            <person name="Ng V."/>
            <person name="Clum A."/>
            <person name="Steindorff A."/>
            <person name="Ohm R."/>
            <person name="Martin F."/>
            <person name="Silar P."/>
            <person name="Natvig D."/>
            <person name="Lalanne C."/>
            <person name="Gautier V."/>
            <person name="Ament-velasquez S.L."/>
            <person name="Kruys A."/>
            <person name="Hutchinson M.I."/>
            <person name="Powell A.J."/>
            <person name="Barry K."/>
            <person name="Miller A.N."/>
            <person name="Grigoriev I.V."/>
            <person name="Debuchy R."/>
            <person name="Gladieux P."/>
            <person name="Thoren M.H."/>
            <person name="Johannesson H."/>
        </authorList>
    </citation>
    <scope>NUCLEOTIDE SEQUENCE</scope>
    <source>
        <strain evidence="7">CBS 232.78</strain>
    </source>
</reference>
<evidence type="ECO:0000313" key="7">
    <source>
        <dbReference type="EMBL" id="KAK3387309.1"/>
    </source>
</evidence>
<dbReference type="PANTHER" id="PTHR47540:SF2">
    <property type="entry name" value="ZN(II)2CYS6 TRANSCRIPTION FACTOR (EUROFUNG)"/>
    <property type="match status" value="1"/>
</dbReference>